<protein>
    <submittedName>
        <fullName evidence="2">Uncharacterized protein</fullName>
    </submittedName>
</protein>
<dbReference type="CTD" id="20319794"/>
<dbReference type="EMBL" id="KL596726">
    <property type="protein sequence ID" value="KER27286.1"/>
    <property type="molecule type" value="Genomic_DNA"/>
</dbReference>
<evidence type="ECO:0000256" key="1">
    <source>
        <dbReference type="SAM" id="MobiDB-lite"/>
    </source>
</evidence>
<evidence type="ECO:0000313" key="2">
    <source>
        <dbReference type="EMBL" id="KER27286.1"/>
    </source>
</evidence>
<accession>A0A074ZJU5</accession>
<evidence type="ECO:0000313" key="3">
    <source>
        <dbReference type="Proteomes" id="UP000054324"/>
    </source>
</evidence>
<organism evidence="2 3">
    <name type="scientific">Opisthorchis viverrini</name>
    <name type="common">Southeast Asian liver fluke</name>
    <dbReference type="NCBI Taxonomy" id="6198"/>
    <lineage>
        <taxon>Eukaryota</taxon>
        <taxon>Metazoa</taxon>
        <taxon>Spiralia</taxon>
        <taxon>Lophotrochozoa</taxon>
        <taxon>Platyhelminthes</taxon>
        <taxon>Trematoda</taxon>
        <taxon>Digenea</taxon>
        <taxon>Opisthorchiida</taxon>
        <taxon>Opisthorchiata</taxon>
        <taxon>Opisthorchiidae</taxon>
        <taxon>Opisthorchis</taxon>
    </lineage>
</organism>
<keyword evidence="3" id="KW-1185">Reference proteome</keyword>
<gene>
    <name evidence="2" type="ORF">T265_05612</name>
</gene>
<dbReference type="AlphaFoldDB" id="A0A074ZJU5"/>
<sequence>MEEVLNVDECSGLYRQYRDTFDESQAIQPLLRDKTRILPPTVRPIRSSDERPTSIDIGASQH</sequence>
<dbReference type="GeneID" id="20319794"/>
<dbReference type="Proteomes" id="UP000054324">
    <property type="component" value="Unassembled WGS sequence"/>
</dbReference>
<proteinExistence type="predicted"/>
<name>A0A074ZJU5_OPIVI</name>
<reference evidence="2 3" key="1">
    <citation type="submission" date="2013-11" db="EMBL/GenBank/DDBJ databases">
        <title>Opisthorchis viverrini - life in the bile duct.</title>
        <authorList>
            <person name="Young N.D."/>
            <person name="Nagarajan N."/>
            <person name="Lin S.J."/>
            <person name="Korhonen P.K."/>
            <person name="Jex A.R."/>
            <person name="Hall R.S."/>
            <person name="Safavi-Hemami H."/>
            <person name="Kaewkong W."/>
            <person name="Bertrand D."/>
            <person name="Gao S."/>
            <person name="Seet Q."/>
            <person name="Wongkham S."/>
            <person name="Teh B.T."/>
            <person name="Wongkham C."/>
            <person name="Intapan P.M."/>
            <person name="Maleewong W."/>
            <person name="Yang X."/>
            <person name="Hu M."/>
            <person name="Wang Z."/>
            <person name="Hofmann A."/>
            <person name="Sternberg P.W."/>
            <person name="Tan P."/>
            <person name="Wang J."/>
            <person name="Gasser R.B."/>
        </authorList>
    </citation>
    <scope>NUCLEOTIDE SEQUENCE [LARGE SCALE GENOMIC DNA]</scope>
</reference>
<dbReference type="RefSeq" id="XP_009168935.1">
    <property type="nucleotide sequence ID" value="XM_009170671.1"/>
</dbReference>
<feature type="region of interest" description="Disordered" evidence="1">
    <location>
        <begin position="42"/>
        <end position="62"/>
    </location>
</feature>
<dbReference type="KEGG" id="ovi:T265_05612"/>